<evidence type="ECO:0000313" key="2">
    <source>
        <dbReference type="Proteomes" id="UP000011668"/>
    </source>
</evidence>
<dbReference type="HOGENOM" id="CLU_3108055_0_0_1"/>
<gene>
    <name evidence="1" type="ORF">AG1IA_05293</name>
</gene>
<sequence>MLSTTSAFTSHRVASYISRPNFSDFHSGFLHDVASRLPRAALACHDLELVM</sequence>
<name>L8WV53_THACA</name>
<organism evidence="1 2">
    <name type="scientific">Thanatephorus cucumeris (strain AG1-IA)</name>
    <name type="common">Rice sheath blight fungus</name>
    <name type="synonym">Rhizoctonia solani</name>
    <dbReference type="NCBI Taxonomy" id="983506"/>
    <lineage>
        <taxon>Eukaryota</taxon>
        <taxon>Fungi</taxon>
        <taxon>Dikarya</taxon>
        <taxon>Basidiomycota</taxon>
        <taxon>Agaricomycotina</taxon>
        <taxon>Agaricomycetes</taxon>
        <taxon>Cantharellales</taxon>
        <taxon>Ceratobasidiaceae</taxon>
        <taxon>Rhizoctonia</taxon>
        <taxon>Rhizoctonia solani AG-1</taxon>
    </lineage>
</organism>
<evidence type="ECO:0000313" key="1">
    <source>
        <dbReference type="EMBL" id="ELU40677.1"/>
    </source>
</evidence>
<comment type="caution">
    <text evidence="1">The sequence shown here is derived from an EMBL/GenBank/DDBJ whole genome shotgun (WGS) entry which is preliminary data.</text>
</comment>
<dbReference type="EMBL" id="AFRT01001360">
    <property type="protein sequence ID" value="ELU40677.1"/>
    <property type="molecule type" value="Genomic_DNA"/>
</dbReference>
<dbReference type="AlphaFoldDB" id="L8WV53"/>
<proteinExistence type="predicted"/>
<reference evidence="1 2" key="1">
    <citation type="journal article" date="2013" name="Nat. Commun.">
        <title>The evolution and pathogenic mechanisms of the rice sheath blight pathogen.</title>
        <authorList>
            <person name="Zheng A."/>
            <person name="Lin R."/>
            <person name="Xu L."/>
            <person name="Qin P."/>
            <person name="Tang C."/>
            <person name="Ai P."/>
            <person name="Zhang D."/>
            <person name="Liu Y."/>
            <person name="Sun Z."/>
            <person name="Feng H."/>
            <person name="Wang Y."/>
            <person name="Chen Y."/>
            <person name="Liang X."/>
            <person name="Fu R."/>
            <person name="Li Q."/>
            <person name="Zhang J."/>
            <person name="Yu X."/>
            <person name="Xie Z."/>
            <person name="Ding L."/>
            <person name="Guan P."/>
            <person name="Tang J."/>
            <person name="Liang Y."/>
            <person name="Wang S."/>
            <person name="Deng Q."/>
            <person name="Li S."/>
            <person name="Zhu J."/>
            <person name="Wang L."/>
            <person name="Liu H."/>
            <person name="Li P."/>
        </authorList>
    </citation>
    <scope>NUCLEOTIDE SEQUENCE [LARGE SCALE GENOMIC DNA]</scope>
    <source>
        <strain evidence="2">AG-1 IA</strain>
    </source>
</reference>
<accession>L8WV53</accession>
<protein>
    <submittedName>
        <fullName evidence="1">Uncharacterized protein</fullName>
    </submittedName>
</protein>
<keyword evidence="2" id="KW-1185">Reference proteome</keyword>
<dbReference type="Proteomes" id="UP000011668">
    <property type="component" value="Unassembled WGS sequence"/>
</dbReference>